<reference evidence="2 3" key="1">
    <citation type="submission" date="2017-07" db="EMBL/GenBank/DDBJ databases">
        <title>Draft Genome Sequences of Select Purple Nonsulfur Bacteria.</title>
        <authorList>
            <person name="Lasarre B."/>
            <person name="Mckinlay J.B."/>
        </authorList>
    </citation>
    <scope>NUCLEOTIDE SEQUENCE [LARGE SCALE GENOMIC DNA]</scope>
    <source>
        <strain evidence="2 3">DSM 11290</strain>
    </source>
</reference>
<organism evidence="2 3">
    <name type="scientific">Rhodobium orientis</name>
    <dbReference type="NCBI Taxonomy" id="34017"/>
    <lineage>
        <taxon>Bacteria</taxon>
        <taxon>Pseudomonadati</taxon>
        <taxon>Pseudomonadota</taxon>
        <taxon>Alphaproteobacteria</taxon>
        <taxon>Hyphomicrobiales</taxon>
        <taxon>Rhodobiaceae</taxon>
        <taxon>Rhodobium</taxon>
    </lineage>
</organism>
<dbReference type="SUPFAM" id="SSF159774">
    <property type="entry name" value="YerB-like"/>
    <property type="match status" value="1"/>
</dbReference>
<protein>
    <submittedName>
        <fullName evidence="2">Lipoprotein YerB</fullName>
    </submittedName>
</protein>
<dbReference type="OrthoDB" id="9779102at2"/>
<dbReference type="Gene3D" id="3.50.90.10">
    <property type="entry name" value="YerB-like"/>
    <property type="match status" value="1"/>
</dbReference>
<evidence type="ECO:0000313" key="3">
    <source>
        <dbReference type="Proteomes" id="UP000249299"/>
    </source>
</evidence>
<accession>A0A327JLG8</accession>
<gene>
    <name evidence="2" type="ORF">CH339_23655</name>
</gene>
<feature type="non-terminal residue" evidence="2">
    <location>
        <position position="1"/>
    </location>
</feature>
<dbReference type="InterPro" id="IPR021416">
    <property type="entry name" value="DUF3048_N"/>
</dbReference>
<proteinExistence type="predicted"/>
<dbReference type="AlphaFoldDB" id="A0A327JLG8"/>
<feature type="non-terminal residue" evidence="2">
    <location>
        <position position="92"/>
    </location>
</feature>
<keyword evidence="3" id="KW-1185">Reference proteome</keyword>
<dbReference type="InterPro" id="IPR023158">
    <property type="entry name" value="YerB-like_sf"/>
</dbReference>
<keyword evidence="2" id="KW-0449">Lipoprotein</keyword>
<dbReference type="Proteomes" id="UP000249299">
    <property type="component" value="Unassembled WGS sequence"/>
</dbReference>
<feature type="domain" description="DUF3048" evidence="1">
    <location>
        <begin position="1"/>
        <end position="92"/>
    </location>
</feature>
<dbReference type="EMBL" id="NPEV01000156">
    <property type="protein sequence ID" value="RAI20799.1"/>
    <property type="molecule type" value="Genomic_DNA"/>
</dbReference>
<evidence type="ECO:0000313" key="2">
    <source>
        <dbReference type="EMBL" id="RAI20799.1"/>
    </source>
</evidence>
<sequence length="92" mass="10314">LSEGPITRLLAIYQSDMPEAVGPVRSAREYFIDLALGFDSILVHHGWSPGAKDRLLNGDADHINGMDHDGTLFWRADFREAPHNSYTSYKNV</sequence>
<name>A0A327JLG8_9HYPH</name>
<evidence type="ECO:0000259" key="1">
    <source>
        <dbReference type="Pfam" id="PF11258"/>
    </source>
</evidence>
<comment type="caution">
    <text evidence="2">The sequence shown here is derived from an EMBL/GenBank/DDBJ whole genome shotgun (WGS) entry which is preliminary data.</text>
</comment>
<dbReference type="Pfam" id="PF11258">
    <property type="entry name" value="DUF3048"/>
    <property type="match status" value="1"/>
</dbReference>